<dbReference type="EMBL" id="JAVDXO010000003">
    <property type="protein sequence ID" value="MDR7306541.1"/>
    <property type="molecule type" value="Genomic_DNA"/>
</dbReference>
<dbReference type="Pfam" id="PF00923">
    <property type="entry name" value="TAL_FSA"/>
    <property type="match status" value="1"/>
</dbReference>
<gene>
    <name evidence="2" type="ORF">J2X15_001824</name>
</gene>
<dbReference type="Gene3D" id="3.20.20.70">
    <property type="entry name" value="Aldolase class I"/>
    <property type="match status" value="1"/>
</dbReference>
<organism evidence="2 3">
    <name type="scientific">Rhodoferax saidenbachensis</name>
    <dbReference type="NCBI Taxonomy" id="1484693"/>
    <lineage>
        <taxon>Bacteria</taxon>
        <taxon>Pseudomonadati</taxon>
        <taxon>Pseudomonadota</taxon>
        <taxon>Betaproteobacteria</taxon>
        <taxon>Burkholderiales</taxon>
        <taxon>Comamonadaceae</taxon>
        <taxon>Rhodoferax</taxon>
    </lineage>
</organism>
<evidence type="ECO:0000256" key="1">
    <source>
        <dbReference type="ARBA" id="ARBA00023270"/>
    </source>
</evidence>
<keyword evidence="3" id="KW-1185">Reference proteome</keyword>
<evidence type="ECO:0000313" key="3">
    <source>
        <dbReference type="Proteomes" id="UP001268089"/>
    </source>
</evidence>
<dbReference type="InterPro" id="IPR013785">
    <property type="entry name" value="Aldolase_TIM"/>
</dbReference>
<evidence type="ECO:0000313" key="2">
    <source>
        <dbReference type="EMBL" id="MDR7306541.1"/>
    </source>
</evidence>
<protein>
    <submittedName>
        <fullName evidence="2">Transaldolase</fullName>
    </submittedName>
</protein>
<dbReference type="Proteomes" id="UP001268089">
    <property type="component" value="Unassembled WGS sequence"/>
</dbReference>
<dbReference type="InterPro" id="IPR018225">
    <property type="entry name" value="Transaldolase_AS"/>
</dbReference>
<dbReference type="SUPFAM" id="SSF51569">
    <property type="entry name" value="Aldolase"/>
    <property type="match status" value="1"/>
</dbReference>
<sequence>MKIYLDSAQVPTWTLPAGCPAVQGVTTNPSLVFQAGLPVTLASYLGLVQAAADHGFAELMLQLPSADLGAAIRWVDTLRTAADGARVQLTIKLPCAAEWEPCIRQVQQVGQAILLTGLSNPVQLLWARDMHAQYVAPYVGRLANDGRNVWALMQACVALQSQGPQLLAASIKSPEVLAQLIGIGAAAVTLPPASLVAWSTDTLTQAAMAQFDQDIAASLASDR</sequence>
<comment type="caution">
    <text evidence="2">The sequence shown here is derived from an EMBL/GenBank/DDBJ whole genome shotgun (WGS) entry which is preliminary data.</text>
</comment>
<proteinExistence type="predicted"/>
<dbReference type="PROSITE" id="PS01054">
    <property type="entry name" value="TRANSALDOLASE_1"/>
    <property type="match status" value="1"/>
</dbReference>
<name>A0ABU1ZPT7_9BURK</name>
<dbReference type="InterPro" id="IPR001585">
    <property type="entry name" value="TAL/FSA"/>
</dbReference>
<keyword evidence="1" id="KW-0704">Schiff base</keyword>
<dbReference type="RefSeq" id="WP_310341742.1">
    <property type="nucleotide sequence ID" value="NZ_JAVDXO010000003.1"/>
</dbReference>
<reference evidence="2 3" key="1">
    <citation type="submission" date="2023-07" db="EMBL/GenBank/DDBJ databases">
        <title>Sorghum-associated microbial communities from plants grown in Nebraska, USA.</title>
        <authorList>
            <person name="Schachtman D."/>
        </authorList>
    </citation>
    <scope>NUCLEOTIDE SEQUENCE [LARGE SCALE GENOMIC DNA]</scope>
    <source>
        <strain evidence="2 3">BE308</strain>
    </source>
</reference>
<accession>A0ABU1ZPT7</accession>